<sequence>MLEFQNLSFAFEKQTIFRDLNLTLPRQNYALIGKNGSGKSTFVKLLLGELHPRQGQILFEGKPLSASCISYIPETLSYGLDLRVRDFLKYMAGIRGLELKLMHQIAEHLDFDAFGSTLQDLSYGMLQKLNWVQGLAKKQARIFILDEATVGLDDGARNRVLEYFKTHHRNQCSFMISHRLDDLLSTSTAYLAIKNHSLCPIDVLDYVDVHFKTQVGNQIVTTTRPFQERGEMDLAGLLGMENSINHDRLYGETHA</sequence>
<reference evidence="6" key="1">
    <citation type="journal article" date="2019" name="Int. J. Syst. Evol. Microbiol.">
        <title>The Global Catalogue of Microorganisms (GCM) 10K type strain sequencing project: providing services to taxonomists for standard genome sequencing and annotation.</title>
        <authorList>
            <consortium name="The Broad Institute Genomics Platform"/>
            <consortium name="The Broad Institute Genome Sequencing Center for Infectious Disease"/>
            <person name="Wu L."/>
            <person name="Ma J."/>
        </authorList>
    </citation>
    <scope>NUCLEOTIDE SEQUENCE [LARGE SCALE GENOMIC DNA]</scope>
    <source>
        <strain evidence="6">JCM 14370</strain>
    </source>
</reference>
<keyword evidence="3" id="KW-0067">ATP-binding</keyword>
<evidence type="ECO:0000256" key="3">
    <source>
        <dbReference type="ARBA" id="ARBA00022840"/>
    </source>
</evidence>
<evidence type="ECO:0000313" key="6">
    <source>
        <dbReference type="Proteomes" id="UP000632222"/>
    </source>
</evidence>
<evidence type="ECO:0000256" key="2">
    <source>
        <dbReference type="ARBA" id="ARBA00022741"/>
    </source>
</evidence>
<evidence type="ECO:0000259" key="4">
    <source>
        <dbReference type="PROSITE" id="PS50893"/>
    </source>
</evidence>
<gene>
    <name evidence="5" type="ORF">GCM10008938_46240</name>
</gene>
<keyword evidence="2" id="KW-0547">Nucleotide-binding</keyword>
<dbReference type="RefSeq" id="WP_189007738.1">
    <property type="nucleotide sequence ID" value="NZ_BMOD01000031.1"/>
</dbReference>
<dbReference type="PROSITE" id="PS00211">
    <property type="entry name" value="ABC_TRANSPORTER_1"/>
    <property type="match status" value="1"/>
</dbReference>
<dbReference type="PANTHER" id="PTHR42939:SF1">
    <property type="entry name" value="ABC TRANSPORTER ATP-BINDING PROTEIN ALBC-RELATED"/>
    <property type="match status" value="1"/>
</dbReference>
<dbReference type="PANTHER" id="PTHR42939">
    <property type="entry name" value="ABC TRANSPORTER ATP-BINDING PROTEIN ALBC-RELATED"/>
    <property type="match status" value="1"/>
</dbReference>
<keyword evidence="6" id="KW-1185">Reference proteome</keyword>
<dbReference type="Proteomes" id="UP000632222">
    <property type="component" value="Unassembled WGS sequence"/>
</dbReference>
<dbReference type="EMBL" id="BMOD01000031">
    <property type="protein sequence ID" value="GGJ54925.1"/>
    <property type="molecule type" value="Genomic_DNA"/>
</dbReference>
<evidence type="ECO:0000256" key="1">
    <source>
        <dbReference type="ARBA" id="ARBA00022448"/>
    </source>
</evidence>
<dbReference type="SUPFAM" id="SSF52540">
    <property type="entry name" value="P-loop containing nucleoside triphosphate hydrolases"/>
    <property type="match status" value="1"/>
</dbReference>
<protein>
    <recommendedName>
        <fullName evidence="4">ABC transporter domain-containing protein</fullName>
    </recommendedName>
</protein>
<proteinExistence type="predicted"/>
<dbReference type="InterPro" id="IPR027417">
    <property type="entry name" value="P-loop_NTPase"/>
</dbReference>
<evidence type="ECO:0000313" key="5">
    <source>
        <dbReference type="EMBL" id="GGJ54925.1"/>
    </source>
</evidence>
<dbReference type="InterPro" id="IPR003593">
    <property type="entry name" value="AAA+_ATPase"/>
</dbReference>
<name>A0ABQ2DEC0_9DEIO</name>
<dbReference type="InterPro" id="IPR051782">
    <property type="entry name" value="ABC_Transporter_VariousFunc"/>
</dbReference>
<dbReference type="PROSITE" id="PS50893">
    <property type="entry name" value="ABC_TRANSPORTER_2"/>
    <property type="match status" value="1"/>
</dbReference>
<dbReference type="InterPro" id="IPR003439">
    <property type="entry name" value="ABC_transporter-like_ATP-bd"/>
</dbReference>
<dbReference type="InterPro" id="IPR017871">
    <property type="entry name" value="ABC_transporter-like_CS"/>
</dbReference>
<feature type="domain" description="ABC transporter" evidence="4">
    <location>
        <begin position="2"/>
        <end position="220"/>
    </location>
</feature>
<comment type="caution">
    <text evidence="5">The sequence shown here is derived from an EMBL/GenBank/DDBJ whole genome shotgun (WGS) entry which is preliminary data.</text>
</comment>
<keyword evidence="1" id="KW-0813">Transport</keyword>
<organism evidence="5 6">
    <name type="scientific">Deinococcus roseus</name>
    <dbReference type="NCBI Taxonomy" id="392414"/>
    <lineage>
        <taxon>Bacteria</taxon>
        <taxon>Thermotogati</taxon>
        <taxon>Deinococcota</taxon>
        <taxon>Deinococci</taxon>
        <taxon>Deinococcales</taxon>
        <taxon>Deinococcaceae</taxon>
        <taxon>Deinococcus</taxon>
    </lineage>
</organism>
<dbReference type="SMART" id="SM00382">
    <property type="entry name" value="AAA"/>
    <property type="match status" value="1"/>
</dbReference>
<dbReference type="Pfam" id="PF00005">
    <property type="entry name" value="ABC_tran"/>
    <property type="match status" value="1"/>
</dbReference>
<dbReference type="Gene3D" id="3.40.50.300">
    <property type="entry name" value="P-loop containing nucleotide triphosphate hydrolases"/>
    <property type="match status" value="1"/>
</dbReference>
<accession>A0ABQ2DEC0</accession>